<dbReference type="InterPro" id="IPR020546">
    <property type="entry name" value="ATP_synth_F1_dsu/esu_N"/>
</dbReference>
<evidence type="ECO:0000256" key="5">
    <source>
        <dbReference type="ARBA" id="ARBA00022792"/>
    </source>
</evidence>
<dbReference type="Pfam" id="PF02823">
    <property type="entry name" value="ATP-synt_DE_N"/>
    <property type="match status" value="1"/>
</dbReference>
<dbReference type="InterPro" id="IPR036771">
    <property type="entry name" value="ATPsynth_dsu/esu_N"/>
</dbReference>
<keyword evidence="7" id="KW-0406">Ion transport</keyword>
<accession>A0A183FUN5</accession>
<keyword evidence="9" id="KW-0472">Membrane</keyword>
<dbReference type="HAMAP" id="MF_00530">
    <property type="entry name" value="ATP_synth_epsil_bac"/>
    <property type="match status" value="1"/>
</dbReference>
<evidence type="ECO:0000256" key="6">
    <source>
        <dbReference type="ARBA" id="ARBA00022946"/>
    </source>
</evidence>
<accession>A0A3P8A1E3</accession>
<keyword evidence="6" id="KW-0809">Transit peptide</keyword>
<comment type="similarity">
    <text evidence="2">Belongs to the ATPase epsilon chain family.</text>
</comment>
<sequence>MLARSLSRMAVLSRRGFAAAAAQQHQQKNPEELRLTFASPDTVCIIGSDSCCGHFLKVEMLFKAFFNNAVVKQVDVPTLAGMVGVLANHVPTIGVLKPGVVSVTDMEGQVTKLFVSSGTMSMNIDGTCQVLAEEVVRIEDIDQTVRLRFHCAMLGAVPMRGLEAFCFELLTFQAARNELEAAQRAAVDGSDLAKAEAQIRAEVGILRSSVSST</sequence>
<evidence type="ECO:0000256" key="7">
    <source>
        <dbReference type="ARBA" id="ARBA00023065"/>
    </source>
</evidence>
<dbReference type="Gene3D" id="2.60.15.10">
    <property type="entry name" value="F0F1 ATP synthase delta/epsilon subunit, N-terminal"/>
    <property type="match status" value="1"/>
</dbReference>
<dbReference type="Proteomes" id="UP000050761">
    <property type="component" value="Unassembled WGS sequence"/>
</dbReference>
<dbReference type="GO" id="GO:0045259">
    <property type="term" value="C:proton-transporting ATP synthase complex"/>
    <property type="evidence" value="ECO:0007669"/>
    <property type="project" value="InterPro"/>
</dbReference>
<evidence type="ECO:0000313" key="11">
    <source>
        <dbReference type="EMBL" id="VDO90347.1"/>
    </source>
</evidence>
<keyword evidence="5" id="KW-0999">Mitochondrion inner membrane</keyword>
<dbReference type="OrthoDB" id="270171at2759"/>
<evidence type="ECO:0000256" key="4">
    <source>
        <dbReference type="ARBA" id="ARBA00022781"/>
    </source>
</evidence>
<reference evidence="13" key="2">
    <citation type="submission" date="2019-09" db="UniProtKB">
        <authorList>
            <consortium name="WormBaseParasite"/>
        </authorList>
    </citation>
    <scope>IDENTIFICATION</scope>
</reference>
<dbReference type="AlphaFoldDB" id="A0A183FUN5"/>
<dbReference type="CDD" id="cd12152">
    <property type="entry name" value="F1-ATPase_delta"/>
    <property type="match status" value="1"/>
</dbReference>
<dbReference type="PANTHER" id="PTHR13822:SF7">
    <property type="entry name" value="ATP SYNTHASE SUBUNIT DELTA, MITOCHONDRIAL"/>
    <property type="match status" value="1"/>
</dbReference>
<evidence type="ECO:0000256" key="2">
    <source>
        <dbReference type="ARBA" id="ARBA00005712"/>
    </source>
</evidence>
<protein>
    <submittedName>
        <fullName evidence="13">ATP-synt_DE_N domain-containing protein</fullName>
    </submittedName>
</protein>
<evidence type="ECO:0000313" key="12">
    <source>
        <dbReference type="Proteomes" id="UP000050761"/>
    </source>
</evidence>
<dbReference type="WBParaSite" id="HPBE_0001192901-mRNA-1">
    <property type="protein sequence ID" value="HPBE_0001192901-mRNA-1"/>
    <property type="gene ID" value="HPBE_0001192901"/>
</dbReference>
<dbReference type="GO" id="GO:0046933">
    <property type="term" value="F:proton-transporting ATP synthase activity, rotational mechanism"/>
    <property type="evidence" value="ECO:0007669"/>
    <property type="project" value="InterPro"/>
</dbReference>
<evidence type="ECO:0000256" key="8">
    <source>
        <dbReference type="ARBA" id="ARBA00023128"/>
    </source>
</evidence>
<keyword evidence="8" id="KW-0496">Mitochondrion</keyword>
<proteinExistence type="inferred from homology"/>
<evidence type="ECO:0000256" key="1">
    <source>
        <dbReference type="ARBA" id="ARBA00004273"/>
    </source>
</evidence>
<evidence type="ECO:0000256" key="9">
    <source>
        <dbReference type="ARBA" id="ARBA00023136"/>
    </source>
</evidence>
<name>A0A183FUN5_HELPZ</name>
<keyword evidence="12" id="KW-1185">Reference proteome</keyword>
<feature type="domain" description="ATP synthase F1 complex delta/epsilon subunit N-terminal" evidence="10">
    <location>
        <begin position="64"/>
        <end position="134"/>
    </location>
</feature>
<keyword evidence="3" id="KW-0813">Transport</keyword>
<evidence type="ECO:0000313" key="13">
    <source>
        <dbReference type="WBParaSite" id="HPBE_0001192901-mRNA-1"/>
    </source>
</evidence>
<gene>
    <name evidence="11" type="ORF">HPBE_LOCUS11930</name>
</gene>
<dbReference type="InterPro" id="IPR001469">
    <property type="entry name" value="ATP_synth_F1_dsu/esu"/>
</dbReference>
<evidence type="ECO:0000259" key="10">
    <source>
        <dbReference type="Pfam" id="PF02823"/>
    </source>
</evidence>
<organism evidence="12 13">
    <name type="scientific">Heligmosomoides polygyrus</name>
    <name type="common">Parasitic roundworm</name>
    <dbReference type="NCBI Taxonomy" id="6339"/>
    <lineage>
        <taxon>Eukaryota</taxon>
        <taxon>Metazoa</taxon>
        <taxon>Ecdysozoa</taxon>
        <taxon>Nematoda</taxon>
        <taxon>Chromadorea</taxon>
        <taxon>Rhabditida</taxon>
        <taxon>Rhabditina</taxon>
        <taxon>Rhabditomorpha</taxon>
        <taxon>Strongyloidea</taxon>
        <taxon>Heligmosomidae</taxon>
        <taxon>Heligmosomoides</taxon>
    </lineage>
</organism>
<dbReference type="EMBL" id="UZAH01027289">
    <property type="protein sequence ID" value="VDO90347.1"/>
    <property type="molecule type" value="Genomic_DNA"/>
</dbReference>
<comment type="subcellular location">
    <subcellularLocation>
        <location evidence="1">Mitochondrion inner membrane</location>
    </subcellularLocation>
</comment>
<evidence type="ECO:0000256" key="3">
    <source>
        <dbReference type="ARBA" id="ARBA00022448"/>
    </source>
</evidence>
<dbReference type="SUPFAM" id="SSF51344">
    <property type="entry name" value="Epsilon subunit of F1F0-ATP synthase N-terminal domain"/>
    <property type="match status" value="1"/>
</dbReference>
<dbReference type="GO" id="GO:0005743">
    <property type="term" value="C:mitochondrial inner membrane"/>
    <property type="evidence" value="ECO:0007669"/>
    <property type="project" value="UniProtKB-SubCell"/>
</dbReference>
<keyword evidence="4" id="KW-0375">Hydrogen ion transport</keyword>
<dbReference type="PANTHER" id="PTHR13822">
    <property type="entry name" value="ATP SYNTHASE DELTA/EPSILON CHAIN"/>
    <property type="match status" value="1"/>
</dbReference>
<reference evidence="11 12" key="1">
    <citation type="submission" date="2018-11" db="EMBL/GenBank/DDBJ databases">
        <authorList>
            <consortium name="Pathogen Informatics"/>
        </authorList>
    </citation>
    <scope>NUCLEOTIDE SEQUENCE [LARGE SCALE GENOMIC DNA]</scope>
</reference>